<dbReference type="EMBL" id="JACIEQ010000001">
    <property type="protein sequence ID" value="MBB4020228.1"/>
    <property type="molecule type" value="Genomic_DNA"/>
</dbReference>
<name>A0A840C9I7_9RHOB</name>
<keyword evidence="2" id="KW-1185">Reference proteome</keyword>
<gene>
    <name evidence="1" type="ORF">GGR17_000019</name>
</gene>
<accession>A0A840C9I7</accession>
<dbReference type="InterPro" id="IPR004027">
    <property type="entry name" value="SEC_C_motif"/>
</dbReference>
<evidence type="ECO:0000313" key="2">
    <source>
        <dbReference type="Proteomes" id="UP000585681"/>
    </source>
</evidence>
<sequence length="227" mass="25553">MVEVTISDDFYSEVQQAVAKHQPELSVSRTDSSIILEGRFLVYGSDGPIDSSNGVFDSYAIRAEVTELFPAQEPVVFEIGGRIPKIVDRHIFPKDGDCCLGVWIEWLMKAPNHRFATFLNGPMHDYFVSQTYYETHGVWPFGERSHGKLGVLEAYGDLLGVPPDEKTISNYLQLLSRQKIKGHVLCPCGSGRRLRQCHSDALQRLSQQIPTFMAMRMYRSIAPARAS</sequence>
<proteinExistence type="predicted"/>
<dbReference type="Pfam" id="PF02810">
    <property type="entry name" value="SEC-C"/>
    <property type="match status" value="1"/>
</dbReference>
<protein>
    <recommendedName>
        <fullName evidence="3">SEC-C domain-containing protein</fullName>
    </recommendedName>
</protein>
<dbReference type="Proteomes" id="UP000585681">
    <property type="component" value="Unassembled WGS sequence"/>
</dbReference>
<dbReference type="AlphaFoldDB" id="A0A840C9I7"/>
<organism evidence="1 2">
    <name type="scientific">Actibacterium naphthalenivorans</name>
    <dbReference type="NCBI Taxonomy" id="1614693"/>
    <lineage>
        <taxon>Bacteria</taxon>
        <taxon>Pseudomonadati</taxon>
        <taxon>Pseudomonadota</taxon>
        <taxon>Alphaproteobacteria</taxon>
        <taxon>Rhodobacterales</taxon>
        <taxon>Roseobacteraceae</taxon>
        <taxon>Actibacterium</taxon>
    </lineage>
</organism>
<reference evidence="1" key="1">
    <citation type="submission" date="2020-08" db="EMBL/GenBank/DDBJ databases">
        <title>Genomic Encyclopedia of Type Strains, Phase IV (KMG-IV): sequencing the most valuable type-strain genomes for metagenomic binning, comparative biology and taxonomic classification.</title>
        <authorList>
            <person name="Goeker M."/>
        </authorList>
    </citation>
    <scope>NUCLEOTIDE SEQUENCE [LARGE SCALE GENOMIC DNA]</scope>
    <source>
        <strain evidence="1">DSM 105040</strain>
    </source>
</reference>
<evidence type="ECO:0008006" key="3">
    <source>
        <dbReference type="Google" id="ProtNLM"/>
    </source>
</evidence>
<comment type="caution">
    <text evidence="1">The sequence shown here is derived from an EMBL/GenBank/DDBJ whole genome shotgun (WGS) entry which is preliminary data.</text>
</comment>
<evidence type="ECO:0000313" key="1">
    <source>
        <dbReference type="EMBL" id="MBB4020228.1"/>
    </source>
</evidence>